<organism evidence="1">
    <name type="scientific">metagenome</name>
    <dbReference type="NCBI Taxonomy" id="256318"/>
    <lineage>
        <taxon>unclassified sequences</taxon>
        <taxon>metagenomes</taxon>
    </lineage>
</organism>
<evidence type="ECO:0000313" key="1">
    <source>
        <dbReference type="EMBL" id="SUS05038.1"/>
    </source>
</evidence>
<gene>
    <name evidence="1" type="ORF">DF3PB_1660005</name>
</gene>
<reference evidence="1" key="1">
    <citation type="submission" date="2018-07" db="EMBL/GenBank/DDBJ databases">
        <authorList>
            <person name="Quirk P.G."/>
            <person name="Krulwich T.A."/>
        </authorList>
    </citation>
    <scope>NUCLEOTIDE SEQUENCE</scope>
</reference>
<dbReference type="EMBL" id="UIDG01000075">
    <property type="protein sequence ID" value="SUS05038.1"/>
    <property type="molecule type" value="Genomic_DNA"/>
</dbReference>
<sequence length="154" mass="16514">MRRGSVWCRRTLALVCCTLVAGLFWRPDALRAEAGANPEGRVVALNREDCARLLGMAPADAADYVPGVDVEGRPVAAADLPRGSFNPALRAAEIDVELGGFGRRWRPFARPADVIVGRIGFDHDGAILLNGEPLAAADRDRLAAACREEGLNPR</sequence>
<proteinExistence type="predicted"/>
<protein>
    <submittedName>
        <fullName evidence="1">Uncharacterized protein</fullName>
    </submittedName>
</protein>
<name>A0A380TB43_9ZZZZ</name>
<accession>A0A380TB43</accession>
<dbReference type="AlphaFoldDB" id="A0A380TB43"/>